<dbReference type="SUPFAM" id="SSF53720">
    <property type="entry name" value="ALDH-like"/>
    <property type="match status" value="1"/>
</dbReference>
<evidence type="ECO:0000313" key="4">
    <source>
        <dbReference type="EMBL" id="GAA1532958.1"/>
    </source>
</evidence>
<evidence type="ECO:0000313" key="5">
    <source>
        <dbReference type="Proteomes" id="UP001501288"/>
    </source>
</evidence>
<organism evidence="4 5">
    <name type="scientific">Dermacoccus barathri</name>
    <dbReference type="NCBI Taxonomy" id="322601"/>
    <lineage>
        <taxon>Bacteria</taxon>
        <taxon>Bacillati</taxon>
        <taxon>Actinomycetota</taxon>
        <taxon>Actinomycetes</taxon>
        <taxon>Micrococcales</taxon>
        <taxon>Dermacoccaceae</taxon>
        <taxon>Dermacoccus</taxon>
    </lineage>
</organism>
<feature type="domain" description="Aldehyde dehydrogenase" evidence="3">
    <location>
        <begin position="54"/>
        <end position="476"/>
    </location>
</feature>
<comment type="caution">
    <text evidence="4">The sequence shown here is derived from an EMBL/GenBank/DDBJ whole genome shotgun (WGS) entry which is preliminary data.</text>
</comment>
<name>A0ABN2B3R4_9MICO</name>
<dbReference type="Gene3D" id="3.40.309.10">
    <property type="entry name" value="Aldehyde Dehydrogenase, Chain A, domain 2"/>
    <property type="match status" value="1"/>
</dbReference>
<reference evidence="4 5" key="1">
    <citation type="journal article" date="2019" name="Int. J. Syst. Evol. Microbiol.">
        <title>The Global Catalogue of Microorganisms (GCM) 10K type strain sequencing project: providing services to taxonomists for standard genome sequencing and annotation.</title>
        <authorList>
            <consortium name="The Broad Institute Genomics Platform"/>
            <consortium name="The Broad Institute Genome Sequencing Center for Infectious Disease"/>
            <person name="Wu L."/>
            <person name="Ma J."/>
        </authorList>
    </citation>
    <scope>NUCLEOTIDE SEQUENCE [LARGE SCALE GENOMIC DNA]</scope>
    <source>
        <strain evidence="4 5">JCM 14588</strain>
    </source>
</reference>
<gene>
    <name evidence="4" type="ORF">GCM10009762_03650</name>
</gene>
<sequence>MRSWPCIPWQARPLRLTQATKDVSMTQFDLPGSPGGARHTARLEAGASAASDTSFDPRTGGTNGAIAHTPAAQVEQVVAAAGAVAERFAQTSPAERREMLRAVADAVDASAAELVWLADRETGLGETRLKSEVARLASQLRFYADVCAEGSWLRATLDEAGDASSSLARVQVPLGPVAVFGASNFPFAFGVLGNDTASALAAGCPVVAKAHPAHPMLSVRLGEIATSALASAGAAAGVFDVVVGFEAGKQLVLDPHVRAVGFTGSQNGGLALWRLANERREVIPVFAEMGTVNPVVVTTDAATNPQRVATGFVSSMTLGAGQFCTKPGLLLAPEGAGLADALGAAVSATQVHPMLTAAMAAGVSRGVEAYEAAGGQIIGTGSGASAGWSAAPTVVHVPAELFTRESVFAEECFGPVGLVVEYTDRAHLESLLAQLQGSLVATVASSGPHDPETAGLVALLARSVGRVTVDDWPTGVAWTWAQQHGGPWPATSAPASTSVGAAALDRFTRPVTFQNLPDDALPPALRHDNPWGLPRRINGRMN</sequence>
<dbReference type="InterPro" id="IPR016161">
    <property type="entry name" value="Ald_DH/histidinol_DH"/>
</dbReference>
<proteinExistence type="predicted"/>
<protein>
    <submittedName>
        <fullName evidence="4">Aldehyde dehydrogenase (NADP(+))</fullName>
    </submittedName>
</protein>
<keyword evidence="5" id="KW-1185">Reference proteome</keyword>
<evidence type="ECO:0000256" key="2">
    <source>
        <dbReference type="SAM" id="MobiDB-lite"/>
    </source>
</evidence>
<evidence type="ECO:0000259" key="3">
    <source>
        <dbReference type="Pfam" id="PF00171"/>
    </source>
</evidence>
<dbReference type="InterPro" id="IPR015590">
    <property type="entry name" value="Aldehyde_DH_dom"/>
</dbReference>
<dbReference type="Pfam" id="PF00171">
    <property type="entry name" value="Aldedh"/>
    <property type="match status" value="1"/>
</dbReference>
<dbReference type="PANTHER" id="PTHR43353">
    <property type="entry name" value="SUCCINATE-SEMIALDEHYDE DEHYDROGENASE, MITOCHONDRIAL"/>
    <property type="match status" value="1"/>
</dbReference>
<evidence type="ECO:0000256" key="1">
    <source>
        <dbReference type="ARBA" id="ARBA00023002"/>
    </source>
</evidence>
<dbReference type="Gene3D" id="3.40.605.10">
    <property type="entry name" value="Aldehyde Dehydrogenase, Chain A, domain 1"/>
    <property type="match status" value="1"/>
</dbReference>
<dbReference type="Proteomes" id="UP001501288">
    <property type="component" value="Unassembled WGS sequence"/>
</dbReference>
<accession>A0ABN2B3R4</accession>
<dbReference type="InterPro" id="IPR016163">
    <property type="entry name" value="Ald_DH_C"/>
</dbReference>
<dbReference type="PANTHER" id="PTHR43353:SF3">
    <property type="entry name" value="ALDEHYDE DEHYDROGENASE-RELATED"/>
    <property type="match status" value="1"/>
</dbReference>
<dbReference type="InterPro" id="IPR050740">
    <property type="entry name" value="Aldehyde_DH_Superfamily"/>
</dbReference>
<dbReference type="EMBL" id="BAAANV010000014">
    <property type="protein sequence ID" value="GAA1532958.1"/>
    <property type="molecule type" value="Genomic_DNA"/>
</dbReference>
<dbReference type="InterPro" id="IPR016162">
    <property type="entry name" value="Ald_DH_N"/>
</dbReference>
<keyword evidence="1" id="KW-0560">Oxidoreductase</keyword>
<feature type="region of interest" description="Disordered" evidence="2">
    <location>
        <begin position="28"/>
        <end position="62"/>
    </location>
</feature>